<feature type="domain" description="THD" evidence="30">
    <location>
        <begin position="106"/>
        <end position="245"/>
    </location>
</feature>
<reference evidence="32" key="1">
    <citation type="journal article" date="2006" name="Science">
        <title>Ancient noncoding elements conserved in the human genome.</title>
        <authorList>
            <person name="Venkatesh B."/>
            <person name="Kirkness E.F."/>
            <person name="Loh Y.H."/>
            <person name="Halpern A.L."/>
            <person name="Lee A.P."/>
            <person name="Johnson J."/>
            <person name="Dandona N."/>
            <person name="Viswanathan L.D."/>
            <person name="Tay A."/>
            <person name="Venter J.C."/>
            <person name="Strausberg R.L."/>
            <person name="Brenner S."/>
        </authorList>
    </citation>
    <scope>NUCLEOTIDE SEQUENCE [LARGE SCALE GENOMIC DNA]</scope>
</reference>
<reference evidence="32" key="2">
    <citation type="journal article" date="2007" name="PLoS Biol.">
        <title>Survey sequencing and comparative analysis of the elephant shark (Callorhinchus milii) genome.</title>
        <authorList>
            <person name="Venkatesh B."/>
            <person name="Kirkness E.F."/>
            <person name="Loh Y.H."/>
            <person name="Halpern A.L."/>
            <person name="Lee A.P."/>
            <person name="Johnson J."/>
            <person name="Dandona N."/>
            <person name="Viswanathan L.D."/>
            <person name="Tay A."/>
            <person name="Venter J.C."/>
            <person name="Strausberg R.L."/>
            <person name="Brenner S."/>
        </authorList>
    </citation>
    <scope>NUCLEOTIDE SEQUENCE [LARGE SCALE GENOMIC DNA]</scope>
</reference>
<reference evidence="31" key="4">
    <citation type="submission" date="2025-08" db="UniProtKB">
        <authorList>
            <consortium name="Ensembl"/>
        </authorList>
    </citation>
    <scope>IDENTIFICATION</scope>
</reference>
<dbReference type="SMART" id="SM00207">
    <property type="entry name" value="TNF"/>
    <property type="match status" value="1"/>
</dbReference>
<keyword evidence="16" id="KW-0735">Signal-anchor</keyword>
<evidence type="ECO:0000256" key="18">
    <source>
        <dbReference type="ARBA" id="ARBA00023015"/>
    </source>
</evidence>
<evidence type="ECO:0000256" key="15">
    <source>
        <dbReference type="ARBA" id="ARBA00022843"/>
    </source>
</evidence>
<evidence type="ECO:0000313" key="32">
    <source>
        <dbReference type="Proteomes" id="UP000314986"/>
    </source>
</evidence>
<dbReference type="Pfam" id="PF00229">
    <property type="entry name" value="TNF"/>
    <property type="match status" value="1"/>
</dbReference>
<dbReference type="OrthoDB" id="5983780at2759"/>
<keyword evidence="18" id="KW-0805">Transcription regulation</keyword>
<keyword evidence="13 29" id="KW-0812">Transmembrane</keyword>
<dbReference type="CDD" id="cd00184">
    <property type="entry name" value="TNF"/>
    <property type="match status" value="1"/>
</dbReference>
<dbReference type="GO" id="GO:0008625">
    <property type="term" value="P:extrinsic apoptotic signaling pathway via death domain receptors"/>
    <property type="evidence" value="ECO:0007669"/>
    <property type="project" value="UniProtKB-ARBA"/>
</dbReference>
<dbReference type="PRINTS" id="PR01234">
    <property type="entry name" value="TNECROSISFCT"/>
</dbReference>
<evidence type="ECO:0000256" key="25">
    <source>
        <dbReference type="ARBA" id="ARBA00023329"/>
    </source>
</evidence>
<dbReference type="RefSeq" id="NP_001409403.1">
    <property type="nucleotide sequence ID" value="NM_001422474.1"/>
</dbReference>
<keyword evidence="17 29" id="KW-1133">Transmembrane helix</keyword>
<keyword evidence="25" id="KW-0968">Cytoplasmic vesicle</keyword>
<dbReference type="STRING" id="7868.ENSCMIP00000044881"/>
<evidence type="ECO:0000256" key="20">
    <source>
        <dbReference type="ARBA" id="ARBA00023157"/>
    </source>
</evidence>
<evidence type="ECO:0000256" key="21">
    <source>
        <dbReference type="ARBA" id="ARBA00023163"/>
    </source>
</evidence>
<name>A0A4W3K0U9_CALMI</name>
<dbReference type="GO" id="GO:0005634">
    <property type="term" value="C:nucleus"/>
    <property type="evidence" value="ECO:0007669"/>
    <property type="project" value="UniProtKB-SubCell"/>
</dbReference>
<protein>
    <recommendedName>
        <fullName evidence="8">Tumor necrosis factor ligand superfamily member 6</fullName>
    </recommendedName>
    <alternativeName>
        <fullName evidence="26">Fas antigen ligand</fullName>
    </alternativeName>
</protein>
<keyword evidence="10" id="KW-0678">Repressor</keyword>
<comment type="subcellular location">
    <subcellularLocation>
        <location evidence="5">Cell membrane</location>
        <topology evidence="5">Single-pass type II membrane protein</topology>
    </subcellularLocation>
    <subcellularLocation>
        <location evidence="4">Cytoplasmic vesicle lumen</location>
    </subcellularLocation>
    <subcellularLocation>
        <location evidence="3">Lysosome lumen</location>
    </subcellularLocation>
    <subcellularLocation>
        <location evidence="2">Nucleus</location>
    </subcellularLocation>
    <subcellularLocation>
        <location evidence="6">Secreted</location>
    </subcellularLocation>
</comment>
<dbReference type="AlphaFoldDB" id="A0A4W3K0U9"/>
<evidence type="ECO:0000256" key="19">
    <source>
        <dbReference type="ARBA" id="ARBA00023136"/>
    </source>
</evidence>
<dbReference type="GO" id="GO:0060205">
    <property type="term" value="C:cytoplasmic vesicle lumen"/>
    <property type="evidence" value="ECO:0007669"/>
    <property type="project" value="UniProtKB-SubCell"/>
</dbReference>
<keyword evidence="32" id="KW-1185">Reference proteome</keyword>
<evidence type="ECO:0000256" key="10">
    <source>
        <dbReference type="ARBA" id="ARBA00022491"/>
    </source>
</evidence>
<keyword evidence="9" id="KW-1003">Cell membrane</keyword>
<evidence type="ECO:0000256" key="1">
    <source>
        <dbReference type="ARBA" id="ARBA00003149"/>
    </source>
</evidence>
<keyword evidence="12" id="KW-0964">Secreted</keyword>
<evidence type="ECO:0000256" key="8">
    <source>
        <dbReference type="ARBA" id="ARBA00018020"/>
    </source>
</evidence>
<dbReference type="InterPro" id="IPR006052">
    <property type="entry name" value="TNF_dom"/>
</dbReference>
<dbReference type="FunFam" id="2.60.120.40:FF:000017">
    <property type="entry name" value="Tumor necrosis factor ligand superfamily member 6"/>
    <property type="match status" value="1"/>
</dbReference>
<evidence type="ECO:0000256" key="12">
    <source>
        <dbReference type="ARBA" id="ARBA00022525"/>
    </source>
</evidence>
<dbReference type="PANTHER" id="PTHR11471:SF33">
    <property type="entry name" value="TUMOR NECROSIS FACTOR LIGAND SUPERFAMILY MEMBER 6"/>
    <property type="match status" value="1"/>
</dbReference>
<dbReference type="InParanoid" id="A0A4W3K0U9"/>
<reference evidence="31" key="5">
    <citation type="submission" date="2025-09" db="UniProtKB">
        <authorList>
            <consortium name="Ensembl"/>
        </authorList>
    </citation>
    <scope>IDENTIFICATION</scope>
</reference>
<dbReference type="InterPro" id="IPR008983">
    <property type="entry name" value="Tumour_necrosis_fac-like_dom"/>
</dbReference>
<evidence type="ECO:0000256" key="17">
    <source>
        <dbReference type="ARBA" id="ARBA00022989"/>
    </source>
</evidence>
<dbReference type="InterPro" id="IPR006053">
    <property type="entry name" value="TNF"/>
</dbReference>
<evidence type="ECO:0000256" key="28">
    <source>
        <dbReference type="ARBA" id="ARBA00047144"/>
    </source>
</evidence>
<comment type="function">
    <text evidence="1">Cytoplasmic form induces gene transcription inhibition.</text>
</comment>
<sequence length="245" mass="28268">MQQNYLYPQIYMVDGNPNINPCVTAPAWSLQPLKKKRKLDWRNIGTILILFLVLLALAGVALGTMHIMQLQKELNELKQVNTAREPRTEKQIGFRNLTVPVKQKEKAAHLTGKSFTGDSKTIMWEDSLGHAFTRGIQYKDRGLLINETGLFFIYSKVYFRGQICQKNMYLEHNVFKRTERYPKDIILMEMKTLNPCTGNGARWIKNSYEAGIFQLSKGESVYVNVSRPELVSFDESKTFFGLYKL</sequence>
<keyword evidence="22" id="KW-0325">Glycoprotein</keyword>
<organism evidence="31 32">
    <name type="scientific">Callorhinchus milii</name>
    <name type="common">Ghost shark</name>
    <dbReference type="NCBI Taxonomy" id="7868"/>
    <lineage>
        <taxon>Eukaryota</taxon>
        <taxon>Metazoa</taxon>
        <taxon>Chordata</taxon>
        <taxon>Craniata</taxon>
        <taxon>Vertebrata</taxon>
        <taxon>Chondrichthyes</taxon>
        <taxon>Holocephali</taxon>
        <taxon>Chimaeriformes</taxon>
        <taxon>Callorhinchidae</taxon>
        <taxon>Callorhinchus</taxon>
    </lineage>
</organism>
<keyword evidence="19 29" id="KW-0472">Membrane</keyword>
<evidence type="ECO:0000256" key="7">
    <source>
        <dbReference type="ARBA" id="ARBA00008670"/>
    </source>
</evidence>
<gene>
    <name evidence="31" type="primary">faslga</name>
</gene>
<comment type="function">
    <text evidence="27">Induces FAS-mediated activation of NF-kappa-B, initiating non-apoptotic signaling pathways. Can induce apoptosis but does not appear to be essential for this process.</text>
</comment>
<keyword evidence="11" id="KW-0202">Cytokine</keyword>
<evidence type="ECO:0000259" key="30">
    <source>
        <dbReference type="PROSITE" id="PS50049"/>
    </source>
</evidence>
<dbReference type="PROSITE" id="PS50049">
    <property type="entry name" value="THD_2"/>
    <property type="match status" value="1"/>
</dbReference>
<dbReference type="GO" id="GO:0043123">
    <property type="term" value="P:positive regulation of canonical NF-kappaB signal transduction"/>
    <property type="evidence" value="ECO:0007669"/>
    <property type="project" value="TreeGrafter"/>
</dbReference>
<evidence type="ECO:0000256" key="4">
    <source>
        <dbReference type="ARBA" id="ARBA00004321"/>
    </source>
</evidence>
<keyword evidence="24" id="KW-0539">Nucleus</keyword>
<dbReference type="KEGG" id="cmk:103180014"/>
<evidence type="ECO:0000256" key="3">
    <source>
        <dbReference type="ARBA" id="ARBA00004227"/>
    </source>
</evidence>
<accession>A0A4W3K0U9</accession>
<evidence type="ECO:0000256" key="26">
    <source>
        <dbReference type="ARBA" id="ARBA00030913"/>
    </source>
</evidence>
<dbReference type="GO" id="GO:0005886">
    <property type="term" value="C:plasma membrane"/>
    <property type="evidence" value="ECO:0007669"/>
    <property type="project" value="UniProtKB-SubCell"/>
</dbReference>
<evidence type="ECO:0000256" key="2">
    <source>
        <dbReference type="ARBA" id="ARBA00004123"/>
    </source>
</evidence>
<keyword evidence="14" id="KW-0053">Apoptosis</keyword>
<evidence type="ECO:0000256" key="9">
    <source>
        <dbReference type="ARBA" id="ARBA00022475"/>
    </source>
</evidence>
<evidence type="ECO:0000256" key="6">
    <source>
        <dbReference type="ARBA" id="ARBA00004613"/>
    </source>
</evidence>
<evidence type="ECO:0000256" key="27">
    <source>
        <dbReference type="ARBA" id="ARBA00045660"/>
    </source>
</evidence>
<dbReference type="OMA" id="KVKRSAH"/>
<evidence type="ECO:0000313" key="31">
    <source>
        <dbReference type="Ensembl" id="ENSCMIP00000044881.1"/>
    </source>
</evidence>
<evidence type="ECO:0000256" key="13">
    <source>
        <dbReference type="ARBA" id="ARBA00022692"/>
    </source>
</evidence>
<keyword evidence="15" id="KW-0832">Ubl conjugation</keyword>
<dbReference type="GeneTree" id="ENSGT01060000248544"/>
<dbReference type="Gene3D" id="2.60.120.40">
    <property type="match status" value="1"/>
</dbReference>
<comment type="similarity">
    <text evidence="7">Belongs to the tumor necrosis factor family.</text>
</comment>
<dbReference type="GO" id="GO:0005125">
    <property type="term" value="F:cytokine activity"/>
    <property type="evidence" value="ECO:0007669"/>
    <property type="project" value="UniProtKB-KW"/>
</dbReference>
<keyword evidence="20" id="KW-1015">Disulfide bond</keyword>
<evidence type="ECO:0000256" key="11">
    <source>
        <dbReference type="ARBA" id="ARBA00022514"/>
    </source>
</evidence>
<keyword evidence="23" id="KW-0458">Lysosome</keyword>
<dbReference type="Proteomes" id="UP000314986">
    <property type="component" value="Unassembled WGS sequence"/>
</dbReference>
<dbReference type="GO" id="GO:0006955">
    <property type="term" value="P:immune response"/>
    <property type="evidence" value="ECO:0007669"/>
    <property type="project" value="InterPro"/>
</dbReference>
<evidence type="ECO:0000256" key="24">
    <source>
        <dbReference type="ARBA" id="ARBA00023242"/>
    </source>
</evidence>
<dbReference type="GO" id="GO:0005164">
    <property type="term" value="F:tumor necrosis factor receptor binding"/>
    <property type="evidence" value="ECO:0007669"/>
    <property type="project" value="InterPro"/>
</dbReference>
<comment type="subunit">
    <text evidence="28">Homotrimer. Interacts with ARHGAP9, BAIAP2L1, BTK, CACNB3, CACNB4, CRK, DLG2, DNMBP, DOCK4, EPS8L3, FGR, FYB1, FYN, HCK, ITK, ITSN2, KALRN, LYN, MACC1, MIA, MPP4, MYO15A, NCF1, NCK1, NCK2, NCKIPSD, OSTF1, PIK3R1, PSTPIP1, RIMBP3C, SAMSN1, SH3GL3, SH3PXD2B, SH3PXD2A, SH3RF2, SKAP2, SNX33, SNX9, SORBS3, SPTA1, SRC, SRGAP1, SRGAP2, SRGAP3, TEC, TJP3 and YES1.</text>
</comment>
<proteinExistence type="inferred from homology"/>
<dbReference type="PRINTS" id="PR01681">
    <property type="entry name" value="FASLIGAND"/>
</dbReference>
<evidence type="ECO:0000256" key="5">
    <source>
        <dbReference type="ARBA" id="ARBA00004401"/>
    </source>
</evidence>
<dbReference type="GO" id="GO:0043202">
    <property type="term" value="C:lysosomal lumen"/>
    <property type="evidence" value="ECO:0007669"/>
    <property type="project" value="UniProtKB-SubCell"/>
</dbReference>
<evidence type="ECO:0000256" key="16">
    <source>
        <dbReference type="ARBA" id="ARBA00022968"/>
    </source>
</evidence>
<evidence type="ECO:0000256" key="23">
    <source>
        <dbReference type="ARBA" id="ARBA00023228"/>
    </source>
</evidence>
<dbReference type="InterPro" id="IPR028326">
    <property type="entry name" value="FASL"/>
</dbReference>
<dbReference type="Ensembl" id="ENSCMIT00000045525.1">
    <property type="protein sequence ID" value="ENSCMIP00000044881.1"/>
    <property type="gene ID" value="ENSCMIG00000018533.1"/>
</dbReference>
<dbReference type="SUPFAM" id="SSF49842">
    <property type="entry name" value="TNF-like"/>
    <property type="match status" value="1"/>
</dbReference>
<evidence type="ECO:0000256" key="14">
    <source>
        <dbReference type="ARBA" id="ARBA00022703"/>
    </source>
</evidence>
<evidence type="ECO:0000256" key="22">
    <source>
        <dbReference type="ARBA" id="ARBA00023180"/>
    </source>
</evidence>
<dbReference type="GO" id="GO:0005615">
    <property type="term" value="C:extracellular space"/>
    <property type="evidence" value="ECO:0007669"/>
    <property type="project" value="UniProtKB-KW"/>
</dbReference>
<dbReference type="GeneID" id="103180014"/>
<evidence type="ECO:0000256" key="29">
    <source>
        <dbReference type="SAM" id="Phobius"/>
    </source>
</evidence>
<keyword evidence="21" id="KW-0804">Transcription</keyword>
<reference evidence="32" key="3">
    <citation type="journal article" date="2014" name="Nature">
        <title>Elephant shark genome provides unique insights into gnathostome evolution.</title>
        <authorList>
            <consortium name="International Elephant Shark Genome Sequencing Consortium"/>
            <person name="Venkatesh B."/>
            <person name="Lee A.P."/>
            <person name="Ravi V."/>
            <person name="Maurya A.K."/>
            <person name="Lian M.M."/>
            <person name="Swann J.B."/>
            <person name="Ohta Y."/>
            <person name="Flajnik M.F."/>
            <person name="Sutoh Y."/>
            <person name="Kasahara M."/>
            <person name="Hoon S."/>
            <person name="Gangu V."/>
            <person name="Roy S.W."/>
            <person name="Irimia M."/>
            <person name="Korzh V."/>
            <person name="Kondrychyn I."/>
            <person name="Lim Z.W."/>
            <person name="Tay B.H."/>
            <person name="Tohari S."/>
            <person name="Kong K.W."/>
            <person name="Ho S."/>
            <person name="Lorente-Galdos B."/>
            <person name="Quilez J."/>
            <person name="Marques-Bonet T."/>
            <person name="Raney B.J."/>
            <person name="Ingham P.W."/>
            <person name="Tay A."/>
            <person name="Hillier L.W."/>
            <person name="Minx P."/>
            <person name="Boehm T."/>
            <person name="Wilson R.K."/>
            <person name="Brenner S."/>
            <person name="Warren W.C."/>
        </authorList>
    </citation>
    <scope>NUCLEOTIDE SEQUENCE [LARGE SCALE GENOMIC DNA]</scope>
</reference>
<feature type="transmembrane region" description="Helical" evidence="29">
    <location>
        <begin position="44"/>
        <end position="68"/>
    </location>
</feature>
<dbReference type="PANTHER" id="PTHR11471">
    <property type="entry name" value="TUMOR NECROSIS FACTOR FAMILY MEMBER"/>
    <property type="match status" value="1"/>
</dbReference>